<evidence type="ECO:0000313" key="1">
    <source>
        <dbReference type="EMBL" id="CAH0485705.1"/>
    </source>
</evidence>
<evidence type="ECO:0000313" key="2">
    <source>
        <dbReference type="Proteomes" id="UP001157938"/>
    </source>
</evidence>
<dbReference type="InterPro" id="IPR012337">
    <property type="entry name" value="RNaseH-like_sf"/>
</dbReference>
<dbReference type="EMBL" id="CAKLBC010000294">
    <property type="protein sequence ID" value="CAH0485705.1"/>
    <property type="molecule type" value="Genomic_DNA"/>
</dbReference>
<dbReference type="PANTHER" id="PTHR45835:SF99">
    <property type="entry name" value="CHROMO DOMAIN-CONTAINING PROTEIN-RELATED"/>
    <property type="match status" value="1"/>
</dbReference>
<keyword evidence="2" id="KW-1185">Reference proteome</keyword>
<accession>A0ABN8BV60</accession>
<dbReference type="PANTHER" id="PTHR45835">
    <property type="entry name" value="YALI0A06105P"/>
    <property type="match status" value="1"/>
</dbReference>
<comment type="caution">
    <text evidence="1">The sequence shown here is derived from an EMBL/GenBank/DDBJ whole genome shotgun (WGS) entry which is preliminary data.</text>
</comment>
<dbReference type="Gene3D" id="3.30.420.10">
    <property type="entry name" value="Ribonuclease H-like superfamily/Ribonuclease H"/>
    <property type="match status" value="1"/>
</dbReference>
<dbReference type="InterPro" id="IPR036397">
    <property type="entry name" value="RNaseH_sf"/>
</dbReference>
<proteinExistence type="predicted"/>
<protein>
    <recommendedName>
        <fullName evidence="3">Integrase catalytic domain-containing protein</fullName>
    </recommendedName>
</protein>
<sequence>MDFIFGISPDEQKRVGVLVIVDRFSKMAHFAPVSAHITAETTAKIFIDLICRHHGCQNLLSRTVNHVSIQLSGSNYFSY</sequence>
<dbReference type="SUPFAM" id="SSF53098">
    <property type="entry name" value="Ribonuclease H-like"/>
    <property type="match status" value="1"/>
</dbReference>
<reference evidence="1 2" key="1">
    <citation type="submission" date="2021-11" db="EMBL/GenBank/DDBJ databases">
        <authorList>
            <person name="Islam A."/>
            <person name="Islam S."/>
            <person name="Flora M.S."/>
            <person name="Rahman M."/>
            <person name="Ziaur R.M."/>
            <person name="Epstein J.H."/>
            <person name="Hassan M."/>
            <person name="Klassen M."/>
            <person name="Woodard K."/>
            <person name="Webb A."/>
            <person name="Webby R.J."/>
            <person name="El Zowalaty M.E."/>
        </authorList>
    </citation>
    <scope>NUCLEOTIDE SEQUENCE [LARGE SCALE GENOMIC DNA]</scope>
    <source>
        <strain evidence="1">Pf1</strain>
    </source>
</reference>
<evidence type="ECO:0008006" key="3">
    <source>
        <dbReference type="Google" id="ProtNLM"/>
    </source>
</evidence>
<name>A0ABN8BV60_9STRA</name>
<gene>
    <name evidence="1" type="ORF">PFR001_LOCUS1382</name>
</gene>
<dbReference type="Proteomes" id="UP001157938">
    <property type="component" value="Unassembled WGS sequence"/>
</dbReference>
<organism evidence="1 2">
    <name type="scientific">Peronospora farinosa</name>
    <dbReference type="NCBI Taxonomy" id="134698"/>
    <lineage>
        <taxon>Eukaryota</taxon>
        <taxon>Sar</taxon>
        <taxon>Stramenopiles</taxon>
        <taxon>Oomycota</taxon>
        <taxon>Peronosporomycetes</taxon>
        <taxon>Peronosporales</taxon>
        <taxon>Peronosporaceae</taxon>
        <taxon>Peronospora</taxon>
    </lineage>
</organism>